<name>A0A8C0ITB4_CHEAB</name>
<evidence type="ECO:0000256" key="11">
    <source>
        <dbReference type="PROSITE-ProRule" id="PRU00043"/>
    </source>
</evidence>
<dbReference type="GO" id="GO:0005912">
    <property type="term" value="C:adherens junction"/>
    <property type="evidence" value="ECO:0007669"/>
    <property type="project" value="TreeGrafter"/>
</dbReference>
<feature type="domain" description="Cadherin" evidence="12">
    <location>
        <begin position="189"/>
        <end position="301"/>
    </location>
</feature>
<keyword evidence="14" id="KW-1185">Reference proteome</keyword>
<dbReference type="SMART" id="SM01055">
    <property type="entry name" value="Cadherin_pro"/>
    <property type="match status" value="1"/>
</dbReference>
<sequence length="377" mass="41755">SSWACMVLARPAWCRHRQHHSLLEARAHESGRTLANLQFEDCTRWKLVLYDADDADFHVLADGTVLMRHHTQLHGQGKTFTVDAWDSTGKKFSASVTVKTQSPHSTQEAASDHQAEVLMFPQARPGLQRQKRDWVIPPIRVPENERGPFPKKLVQLFSHAVSENGRPVEEPMEIIITVTDQNDNKPQFTQELFRGSVLEGALPGTSVMQVTATDADDAIETYNGVIAYSILNQEPKEPHPQMFTIHRATGAISVIASGLDREVMREYTLTLQAADLDGEGLTTTASAVIEIVDTNDNAPVFDPRTYTVAVPENEAGREVQRLTVTDTDEVNTAAWQAVYTIVRGNEGGFFTITTDRETNEGILRTAKVSVDSGFMGS</sequence>
<dbReference type="PANTHER" id="PTHR24027">
    <property type="entry name" value="CADHERIN-23"/>
    <property type="match status" value="1"/>
</dbReference>
<keyword evidence="6" id="KW-0677">Repeat</keyword>
<dbReference type="Ensembl" id="ENSCABT00000021150.1">
    <property type="protein sequence ID" value="ENSCABP00000019301.1"/>
    <property type="gene ID" value="ENSCABG00000013756.1"/>
</dbReference>
<keyword evidence="2" id="KW-1003">Cell membrane</keyword>
<dbReference type="SUPFAM" id="SSF49313">
    <property type="entry name" value="Cadherin-like"/>
    <property type="match status" value="3"/>
</dbReference>
<dbReference type="CDD" id="cd11304">
    <property type="entry name" value="Cadherin_repeat"/>
    <property type="match status" value="2"/>
</dbReference>
<evidence type="ECO:0000256" key="1">
    <source>
        <dbReference type="ARBA" id="ARBA00004251"/>
    </source>
</evidence>
<evidence type="ECO:0000313" key="14">
    <source>
        <dbReference type="Proteomes" id="UP000694404"/>
    </source>
</evidence>
<proteinExistence type="predicted"/>
<dbReference type="FunFam" id="2.60.40.60:FF:000022">
    <property type="entry name" value="Cadherin 2"/>
    <property type="match status" value="1"/>
</dbReference>
<dbReference type="GeneTree" id="ENSGT00940000157175"/>
<protein>
    <recommendedName>
        <fullName evidence="12">Cadherin domain-containing protein</fullName>
    </recommendedName>
</protein>
<dbReference type="GO" id="GO:0008013">
    <property type="term" value="F:beta-catenin binding"/>
    <property type="evidence" value="ECO:0007669"/>
    <property type="project" value="TreeGrafter"/>
</dbReference>
<comment type="subcellular location">
    <subcellularLocation>
        <location evidence="1">Cell membrane</location>
        <topology evidence="1">Single-pass type I membrane protein</topology>
    </subcellularLocation>
</comment>
<dbReference type="InterPro" id="IPR002126">
    <property type="entry name" value="Cadherin-like_dom"/>
</dbReference>
<evidence type="ECO:0000256" key="7">
    <source>
        <dbReference type="ARBA" id="ARBA00022837"/>
    </source>
</evidence>
<dbReference type="GO" id="GO:0016339">
    <property type="term" value="P:calcium-dependent cell-cell adhesion via plasma membrane cell adhesion molecules"/>
    <property type="evidence" value="ECO:0007669"/>
    <property type="project" value="TreeGrafter"/>
</dbReference>
<keyword evidence="5" id="KW-0732">Signal</keyword>
<dbReference type="Proteomes" id="UP000694404">
    <property type="component" value="Unplaced"/>
</dbReference>
<keyword evidence="10" id="KW-0325">Glycoprotein</keyword>
<dbReference type="InterPro" id="IPR039808">
    <property type="entry name" value="Cadherin"/>
</dbReference>
<dbReference type="PANTHER" id="PTHR24027:SF446">
    <property type="entry name" value="CADHERIN-3"/>
    <property type="match status" value="1"/>
</dbReference>
<dbReference type="PROSITE" id="PS00232">
    <property type="entry name" value="CADHERIN_1"/>
    <property type="match status" value="1"/>
</dbReference>
<evidence type="ECO:0000256" key="8">
    <source>
        <dbReference type="ARBA" id="ARBA00022889"/>
    </source>
</evidence>
<organism evidence="13 14">
    <name type="scientific">Chelonoidis abingdonii</name>
    <name type="common">Abingdon island giant tortoise</name>
    <name type="synonym">Testudo abingdonii</name>
    <dbReference type="NCBI Taxonomy" id="106734"/>
    <lineage>
        <taxon>Eukaryota</taxon>
        <taxon>Metazoa</taxon>
        <taxon>Chordata</taxon>
        <taxon>Craniata</taxon>
        <taxon>Vertebrata</taxon>
        <taxon>Euteleostomi</taxon>
        <taxon>Archelosauria</taxon>
        <taxon>Testudinata</taxon>
        <taxon>Testudines</taxon>
        <taxon>Cryptodira</taxon>
        <taxon>Durocryptodira</taxon>
        <taxon>Testudinoidea</taxon>
        <taxon>Testudinidae</taxon>
        <taxon>Chelonoidis</taxon>
    </lineage>
</organism>
<dbReference type="PROSITE" id="PS50268">
    <property type="entry name" value="CADHERIN_2"/>
    <property type="match status" value="2"/>
</dbReference>
<reference evidence="13" key="2">
    <citation type="submission" date="2025-09" db="UniProtKB">
        <authorList>
            <consortium name="Ensembl"/>
        </authorList>
    </citation>
    <scope>IDENTIFICATION</scope>
</reference>
<dbReference type="GO" id="GO:0005509">
    <property type="term" value="F:calcium ion binding"/>
    <property type="evidence" value="ECO:0007669"/>
    <property type="project" value="UniProtKB-UniRule"/>
</dbReference>
<dbReference type="SMART" id="SM00112">
    <property type="entry name" value="CA"/>
    <property type="match status" value="1"/>
</dbReference>
<accession>A0A8C0ITB4</accession>
<feature type="domain" description="Cadherin" evidence="12">
    <location>
        <begin position="302"/>
        <end position="367"/>
    </location>
</feature>
<dbReference type="GO" id="GO:0016342">
    <property type="term" value="C:catenin complex"/>
    <property type="evidence" value="ECO:0007669"/>
    <property type="project" value="TreeGrafter"/>
</dbReference>
<dbReference type="Gene3D" id="2.60.40.60">
    <property type="entry name" value="Cadherins"/>
    <property type="match status" value="4"/>
</dbReference>
<dbReference type="InterPro" id="IPR015919">
    <property type="entry name" value="Cadherin-like_sf"/>
</dbReference>
<keyword evidence="7 11" id="KW-0106">Calcium</keyword>
<dbReference type="PRINTS" id="PR00205">
    <property type="entry name" value="CADHERIN"/>
</dbReference>
<evidence type="ECO:0000256" key="9">
    <source>
        <dbReference type="ARBA" id="ARBA00023136"/>
    </source>
</evidence>
<evidence type="ECO:0000256" key="2">
    <source>
        <dbReference type="ARBA" id="ARBA00022475"/>
    </source>
</evidence>
<evidence type="ECO:0000313" key="13">
    <source>
        <dbReference type="Ensembl" id="ENSCABP00000019301.1"/>
    </source>
</evidence>
<dbReference type="GO" id="GO:0016477">
    <property type="term" value="P:cell migration"/>
    <property type="evidence" value="ECO:0007669"/>
    <property type="project" value="TreeGrafter"/>
</dbReference>
<dbReference type="AlphaFoldDB" id="A0A8C0ITB4"/>
<dbReference type="GO" id="GO:0045296">
    <property type="term" value="F:cadherin binding"/>
    <property type="evidence" value="ECO:0007669"/>
    <property type="project" value="TreeGrafter"/>
</dbReference>
<dbReference type="GO" id="GO:0000902">
    <property type="term" value="P:cell morphogenesis"/>
    <property type="evidence" value="ECO:0007669"/>
    <property type="project" value="TreeGrafter"/>
</dbReference>
<evidence type="ECO:0000256" key="6">
    <source>
        <dbReference type="ARBA" id="ARBA00022737"/>
    </source>
</evidence>
<reference evidence="13" key="1">
    <citation type="submission" date="2025-08" db="UniProtKB">
        <authorList>
            <consortium name="Ensembl"/>
        </authorList>
    </citation>
    <scope>IDENTIFICATION</scope>
</reference>
<keyword evidence="8" id="KW-0130">Cell adhesion</keyword>
<dbReference type="Pfam" id="PF08758">
    <property type="entry name" value="Cadherin_pro"/>
    <property type="match status" value="1"/>
</dbReference>
<dbReference type="GO" id="GO:0007156">
    <property type="term" value="P:homophilic cell adhesion via plasma membrane adhesion molecules"/>
    <property type="evidence" value="ECO:0007669"/>
    <property type="project" value="InterPro"/>
</dbReference>
<keyword evidence="3" id="KW-0812">Transmembrane</keyword>
<dbReference type="InterPro" id="IPR014868">
    <property type="entry name" value="Cadherin_pro_dom"/>
</dbReference>
<dbReference type="FunFam" id="2.60.40.60:FF:000019">
    <property type="entry name" value="Cadherin 2"/>
    <property type="match status" value="1"/>
</dbReference>
<evidence type="ECO:0000256" key="4">
    <source>
        <dbReference type="ARBA" id="ARBA00022723"/>
    </source>
</evidence>
<evidence type="ECO:0000256" key="10">
    <source>
        <dbReference type="ARBA" id="ARBA00023180"/>
    </source>
</evidence>
<dbReference type="InterPro" id="IPR020894">
    <property type="entry name" value="Cadherin_CS"/>
</dbReference>
<evidence type="ECO:0000256" key="3">
    <source>
        <dbReference type="ARBA" id="ARBA00022692"/>
    </source>
</evidence>
<dbReference type="GO" id="GO:0007043">
    <property type="term" value="P:cell-cell junction assembly"/>
    <property type="evidence" value="ECO:0007669"/>
    <property type="project" value="TreeGrafter"/>
</dbReference>
<dbReference type="GO" id="GO:0005737">
    <property type="term" value="C:cytoplasm"/>
    <property type="evidence" value="ECO:0007669"/>
    <property type="project" value="TreeGrafter"/>
</dbReference>
<dbReference type="Pfam" id="PF00028">
    <property type="entry name" value="Cadherin"/>
    <property type="match status" value="2"/>
</dbReference>
<evidence type="ECO:0000259" key="12">
    <source>
        <dbReference type="PROSITE" id="PS50268"/>
    </source>
</evidence>
<dbReference type="GO" id="GO:0044331">
    <property type="term" value="P:cell-cell adhesion mediated by cadherin"/>
    <property type="evidence" value="ECO:0007669"/>
    <property type="project" value="TreeGrafter"/>
</dbReference>
<evidence type="ECO:0000256" key="5">
    <source>
        <dbReference type="ARBA" id="ARBA00022729"/>
    </source>
</evidence>
<keyword evidence="9" id="KW-0472">Membrane</keyword>
<keyword evidence="4" id="KW-0479">Metal-binding</keyword>
<dbReference type="GO" id="GO:0034332">
    <property type="term" value="P:adherens junction organization"/>
    <property type="evidence" value="ECO:0007669"/>
    <property type="project" value="TreeGrafter"/>
</dbReference>